<dbReference type="Pfam" id="PF00583">
    <property type="entry name" value="Acetyltransf_1"/>
    <property type="match status" value="1"/>
</dbReference>
<dbReference type="InterPro" id="IPR000182">
    <property type="entry name" value="GNAT_dom"/>
</dbReference>
<dbReference type="CDD" id="cd04301">
    <property type="entry name" value="NAT_SF"/>
    <property type="match status" value="1"/>
</dbReference>
<dbReference type="InterPro" id="IPR050832">
    <property type="entry name" value="Bact_Acetyltransf"/>
</dbReference>
<proteinExistence type="predicted"/>
<dbReference type="GO" id="GO:0016747">
    <property type="term" value="F:acyltransferase activity, transferring groups other than amino-acyl groups"/>
    <property type="evidence" value="ECO:0007669"/>
    <property type="project" value="InterPro"/>
</dbReference>
<dbReference type="InterPro" id="IPR016181">
    <property type="entry name" value="Acyl_CoA_acyltransferase"/>
</dbReference>
<dbReference type="PATRIC" id="fig|45065.4.peg.185"/>
<evidence type="ECO:0000256" key="2">
    <source>
        <dbReference type="ARBA" id="ARBA00023315"/>
    </source>
</evidence>
<keyword evidence="4" id="KW-1185">Reference proteome</keyword>
<dbReference type="Gene3D" id="3.40.630.30">
    <property type="match status" value="1"/>
</dbReference>
<protein>
    <submittedName>
        <fullName evidence="3">GNAT family acetyltransferase</fullName>
    </submittedName>
</protein>
<dbReference type="Proteomes" id="UP000054785">
    <property type="component" value="Unassembled WGS sequence"/>
</dbReference>
<evidence type="ECO:0000313" key="4">
    <source>
        <dbReference type="Proteomes" id="UP000054785"/>
    </source>
</evidence>
<dbReference type="OrthoDB" id="9803772at2"/>
<dbReference type="SUPFAM" id="SSF55729">
    <property type="entry name" value="Acyl-CoA N-acyltransferases (Nat)"/>
    <property type="match status" value="1"/>
</dbReference>
<dbReference type="PROSITE" id="PS51186">
    <property type="entry name" value="GNAT"/>
    <property type="match status" value="1"/>
</dbReference>
<keyword evidence="2" id="KW-0012">Acyltransferase</keyword>
<dbReference type="AlphaFoldDB" id="A0A0W0U931"/>
<gene>
    <name evidence="3" type="ORF">Lgee_0169</name>
</gene>
<dbReference type="RefSeq" id="WP_058387022.1">
    <property type="nucleotide sequence ID" value="NZ_CAAAHN010000015.1"/>
</dbReference>
<dbReference type="STRING" id="45065.Lgee_0169"/>
<comment type="caution">
    <text evidence="3">The sequence shown here is derived from an EMBL/GenBank/DDBJ whole genome shotgun (WGS) entry which is preliminary data.</text>
</comment>
<dbReference type="PANTHER" id="PTHR43877">
    <property type="entry name" value="AMINOALKYLPHOSPHONATE N-ACETYLTRANSFERASE-RELATED-RELATED"/>
    <property type="match status" value="1"/>
</dbReference>
<organism evidence="3 4">
    <name type="scientific">Legionella geestiana</name>
    <dbReference type="NCBI Taxonomy" id="45065"/>
    <lineage>
        <taxon>Bacteria</taxon>
        <taxon>Pseudomonadati</taxon>
        <taxon>Pseudomonadota</taxon>
        <taxon>Gammaproteobacteria</taxon>
        <taxon>Legionellales</taxon>
        <taxon>Legionellaceae</taxon>
        <taxon>Legionella</taxon>
    </lineage>
</organism>
<keyword evidence="1 3" id="KW-0808">Transferase</keyword>
<dbReference type="PANTHER" id="PTHR43877:SF2">
    <property type="entry name" value="AMINOALKYLPHOSPHONATE N-ACETYLTRANSFERASE-RELATED"/>
    <property type="match status" value="1"/>
</dbReference>
<accession>A0A0W0U931</accession>
<name>A0A0W0U931_9GAMM</name>
<evidence type="ECO:0000256" key="1">
    <source>
        <dbReference type="ARBA" id="ARBA00022679"/>
    </source>
</evidence>
<evidence type="ECO:0000313" key="3">
    <source>
        <dbReference type="EMBL" id="KTD04416.1"/>
    </source>
</evidence>
<dbReference type="EMBL" id="LNYC01000004">
    <property type="protein sequence ID" value="KTD04416.1"/>
    <property type="molecule type" value="Genomic_DNA"/>
</dbReference>
<sequence length="171" mass="19722">MSQVVIRPFLSTDIDNIVKQFANNNWTKPRVTFENYWQEKTANVRIVWLAFHQQQFAGYITLKWDSLYLPFHDKKIPEIMDLNVLPPYRNQGVGSALLDVAEAEASKQHAIVGLGVGLYPDYGSAQKLYIKRGYRPDGLGITWNYQRVIPGSQVCLDDDLILWFTKELTRT</sequence>
<reference evidence="3 4" key="1">
    <citation type="submission" date="2015-11" db="EMBL/GenBank/DDBJ databases">
        <title>Genomic analysis of 38 Legionella species identifies large and diverse effector repertoires.</title>
        <authorList>
            <person name="Burstein D."/>
            <person name="Amaro F."/>
            <person name="Zusman T."/>
            <person name="Lifshitz Z."/>
            <person name="Cohen O."/>
            <person name="Gilbert J.A."/>
            <person name="Pupko T."/>
            <person name="Shuman H.A."/>
            <person name="Segal G."/>
        </authorList>
    </citation>
    <scope>NUCLEOTIDE SEQUENCE [LARGE SCALE GENOMIC DNA]</scope>
    <source>
        <strain evidence="3 4">ATCC 49504</strain>
    </source>
</reference>